<comment type="caution">
    <text evidence="1">The sequence shown here is derived from an EMBL/GenBank/DDBJ whole genome shotgun (WGS) entry which is preliminary data.</text>
</comment>
<accession>A0ABX2EM15</accession>
<reference evidence="1 2" key="1">
    <citation type="submission" date="2020-05" db="EMBL/GenBank/DDBJ databases">
        <title>Aquincola sp. isolate from soil.</title>
        <authorList>
            <person name="Han J."/>
            <person name="Kim D.-U."/>
        </authorList>
    </citation>
    <scope>NUCLEOTIDE SEQUENCE [LARGE SCALE GENOMIC DNA]</scope>
    <source>
        <strain evidence="1 2">S2</strain>
    </source>
</reference>
<evidence type="ECO:0000313" key="2">
    <source>
        <dbReference type="Proteomes" id="UP000737171"/>
    </source>
</evidence>
<protein>
    <submittedName>
        <fullName evidence="1">Uncharacterized protein</fullName>
    </submittedName>
</protein>
<dbReference type="SUPFAM" id="SSF63825">
    <property type="entry name" value="YWTD domain"/>
    <property type="match status" value="1"/>
</dbReference>
<name>A0ABX2EM15_9BURK</name>
<organism evidence="1 2">
    <name type="scientific">Pseudaquabacterium terrae</name>
    <dbReference type="NCBI Taxonomy" id="2732868"/>
    <lineage>
        <taxon>Bacteria</taxon>
        <taxon>Pseudomonadati</taxon>
        <taxon>Pseudomonadota</taxon>
        <taxon>Betaproteobacteria</taxon>
        <taxon>Burkholderiales</taxon>
        <taxon>Sphaerotilaceae</taxon>
        <taxon>Pseudaquabacterium</taxon>
    </lineage>
</organism>
<dbReference type="Proteomes" id="UP000737171">
    <property type="component" value="Unassembled WGS sequence"/>
</dbReference>
<proteinExistence type="predicted"/>
<gene>
    <name evidence="1" type="ORF">HLB44_21780</name>
</gene>
<sequence>MRTAERGIPLSPCRSNGESTWKQSRGTAIRAVAIAAVAFAASAADAQAPRGAVPRSAASPTNEAQLVIPQTLFDWAQKAHYALFPGWGSWSRVYNSHYYFRTPETTTLDSYSYRYYSSTKNYVGMAGDDVYIAGPVGGGTVQWVGKAADFACQINPNACASNGPEDGPMFVLDGNTNQIYVLRHKAPRAGTVVVGSSASPAPNSGLTEQGFGSHMAYDGRNDRLFVAARGGLWVFDQAKNMSGSVTPTRTIKVEGLDWGWHIVYDAARDMIYLLGVNAQSEGRLAVLNNVSTIGGLVTADRMLTIDRQINTFTVDLSRSIGYFSFGSGVIVVTNIDAIRSGALPTTRSFSLGSEASHRGLAVDARRDRLYIGDNGLQSGVHIVTNASTAAASNVASELVAVPGAWGVTFDAANDRLYVNSGGSQLTLLPGASGLRRGALPKTAVVLTGAYATELSAVAVP</sequence>
<dbReference type="RefSeq" id="WP_173126881.1">
    <property type="nucleotide sequence ID" value="NZ_JABRWJ010000006.1"/>
</dbReference>
<evidence type="ECO:0000313" key="1">
    <source>
        <dbReference type="EMBL" id="NRF69638.1"/>
    </source>
</evidence>
<dbReference type="InterPro" id="IPR015943">
    <property type="entry name" value="WD40/YVTN_repeat-like_dom_sf"/>
</dbReference>
<dbReference type="Gene3D" id="2.130.10.10">
    <property type="entry name" value="YVTN repeat-like/Quinoprotein amine dehydrogenase"/>
    <property type="match status" value="1"/>
</dbReference>
<dbReference type="EMBL" id="JABRWJ010000006">
    <property type="protein sequence ID" value="NRF69638.1"/>
    <property type="molecule type" value="Genomic_DNA"/>
</dbReference>
<keyword evidence="2" id="KW-1185">Reference proteome</keyword>